<dbReference type="InterPro" id="IPR000253">
    <property type="entry name" value="FHA_dom"/>
</dbReference>
<dbReference type="InterPro" id="IPR050923">
    <property type="entry name" value="Cell_Proc_Reg/RNA_Proc"/>
</dbReference>
<comment type="caution">
    <text evidence="4">The sequence shown here is derived from an EMBL/GenBank/DDBJ whole genome shotgun (WGS) entry which is preliminary data.</text>
</comment>
<dbReference type="RefSeq" id="WP_101467425.1">
    <property type="nucleotide sequence ID" value="NZ_PJMW01000002.1"/>
</dbReference>
<dbReference type="PROSITE" id="PS50006">
    <property type="entry name" value="FHA_DOMAIN"/>
    <property type="match status" value="1"/>
</dbReference>
<evidence type="ECO:0000313" key="4">
    <source>
        <dbReference type="EMBL" id="PKV81765.1"/>
    </source>
</evidence>
<feature type="domain" description="FHA" evidence="3">
    <location>
        <begin position="166"/>
        <end position="225"/>
    </location>
</feature>
<keyword evidence="1" id="KW-0597">Phosphoprotein</keyword>
<dbReference type="OrthoDB" id="5111283at2"/>
<dbReference type="SMART" id="SM00240">
    <property type="entry name" value="FHA"/>
    <property type="match status" value="1"/>
</dbReference>
<accession>A0A2N3VJI6</accession>
<feature type="compositionally biased region" description="Basic and acidic residues" evidence="2">
    <location>
        <begin position="92"/>
        <end position="102"/>
    </location>
</feature>
<reference evidence="4 5" key="1">
    <citation type="submission" date="2017-12" db="EMBL/GenBank/DDBJ databases">
        <title>Sequencing the genomes of 1000 Actinobacteria strains.</title>
        <authorList>
            <person name="Klenk H.-P."/>
        </authorList>
    </citation>
    <scope>NUCLEOTIDE SEQUENCE [LARGE SCALE GENOMIC DNA]</scope>
    <source>
        <strain evidence="4 5">DSM 44489</strain>
    </source>
</reference>
<evidence type="ECO:0000256" key="1">
    <source>
        <dbReference type="ARBA" id="ARBA00022553"/>
    </source>
</evidence>
<dbReference type="Proteomes" id="UP000233766">
    <property type="component" value="Unassembled WGS sequence"/>
</dbReference>
<dbReference type="SUPFAM" id="SSF49879">
    <property type="entry name" value="SMAD/FHA domain"/>
    <property type="match status" value="1"/>
</dbReference>
<name>A0A2N3VJI6_9NOCA</name>
<evidence type="ECO:0000259" key="3">
    <source>
        <dbReference type="PROSITE" id="PS50006"/>
    </source>
</evidence>
<evidence type="ECO:0000313" key="5">
    <source>
        <dbReference type="Proteomes" id="UP000233766"/>
    </source>
</evidence>
<dbReference type="Pfam" id="PF00498">
    <property type="entry name" value="FHA"/>
    <property type="match status" value="1"/>
</dbReference>
<dbReference type="Gene3D" id="2.60.200.20">
    <property type="match status" value="1"/>
</dbReference>
<feature type="region of interest" description="Disordered" evidence="2">
    <location>
        <begin position="60"/>
        <end position="116"/>
    </location>
</feature>
<sequence length="255" mass="26815">MPLCADGHQSRSTDYCDVCGSALGAAPAPDPAALRLCPNCHAPAGGRFCESCGHDSALPPPTAMPPRSGDRAESADPSRTGYGDPLAGVRPESSRAHPDPRGGFDPTLIATGPPPDSGRSTVWVARIFADREFYTRVQARKGPDAERVEFPDFYPERRIILHGNQFLIGKRSASQGIVPEIDLGIAPADIGVSRAHAMIQVDQRGALTITDLGSTNGTSLDGAEAPITPQHAVALREGSRIHVGGWTTIAITAEP</sequence>
<gene>
    <name evidence="4" type="ORF">ATK86_6236</name>
</gene>
<protein>
    <submittedName>
        <fullName evidence="4">FHA domain-containing protein</fullName>
    </submittedName>
</protein>
<dbReference type="CDD" id="cd00060">
    <property type="entry name" value="FHA"/>
    <property type="match status" value="1"/>
</dbReference>
<evidence type="ECO:0000256" key="2">
    <source>
        <dbReference type="SAM" id="MobiDB-lite"/>
    </source>
</evidence>
<dbReference type="InterPro" id="IPR008984">
    <property type="entry name" value="SMAD_FHA_dom_sf"/>
</dbReference>
<keyword evidence="5" id="KW-1185">Reference proteome</keyword>
<dbReference type="AlphaFoldDB" id="A0A2N3VJI6"/>
<organism evidence="4 5">
    <name type="scientific">Nocardia fluminea</name>
    <dbReference type="NCBI Taxonomy" id="134984"/>
    <lineage>
        <taxon>Bacteria</taxon>
        <taxon>Bacillati</taxon>
        <taxon>Actinomycetota</taxon>
        <taxon>Actinomycetes</taxon>
        <taxon>Mycobacteriales</taxon>
        <taxon>Nocardiaceae</taxon>
        <taxon>Nocardia</taxon>
    </lineage>
</organism>
<proteinExistence type="predicted"/>
<dbReference type="PANTHER" id="PTHR23308">
    <property type="entry name" value="NUCLEAR INHIBITOR OF PROTEIN PHOSPHATASE-1"/>
    <property type="match status" value="1"/>
</dbReference>
<dbReference type="EMBL" id="PJMW01000002">
    <property type="protein sequence ID" value="PKV81765.1"/>
    <property type="molecule type" value="Genomic_DNA"/>
</dbReference>